<reference evidence="3" key="2">
    <citation type="submission" date="2023-05" db="EMBL/GenBank/DDBJ databases">
        <authorList>
            <consortium name="Lawrence Berkeley National Laboratory"/>
            <person name="Steindorff A."/>
            <person name="Hensen N."/>
            <person name="Bonometti L."/>
            <person name="Westerberg I."/>
            <person name="Brannstrom I.O."/>
            <person name="Guillou S."/>
            <person name="Cros-Aarteil S."/>
            <person name="Calhoun S."/>
            <person name="Haridas S."/>
            <person name="Kuo A."/>
            <person name="Mondo S."/>
            <person name="Pangilinan J."/>
            <person name="Riley R."/>
            <person name="Labutti K."/>
            <person name="Andreopoulos B."/>
            <person name="Lipzen A."/>
            <person name="Chen C."/>
            <person name="Yanf M."/>
            <person name="Daum C."/>
            <person name="Ng V."/>
            <person name="Clum A."/>
            <person name="Ohm R."/>
            <person name="Martin F."/>
            <person name="Silar P."/>
            <person name="Natvig D."/>
            <person name="Lalanne C."/>
            <person name="Gautier V."/>
            <person name="Ament-Velasquez S.L."/>
            <person name="Kruys A."/>
            <person name="Hutchinson M.I."/>
            <person name="Powell A.J."/>
            <person name="Barry K."/>
            <person name="Miller A.N."/>
            <person name="Grigoriev I.V."/>
            <person name="Debuchy R."/>
            <person name="Gladieux P."/>
            <person name="Thoren M.H."/>
            <person name="Johannesson H."/>
        </authorList>
    </citation>
    <scope>NUCLEOTIDE SEQUENCE</scope>
    <source>
        <strain evidence="3">PSN309</strain>
    </source>
</reference>
<gene>
    <name evidence="3" type="ORF">QBC35DRAFT_550617</name>
</gene>
<evidence type="ECO:0000313" key="4">
    <source>
        <dbReference type="Proteomes" id="UP001302126"/>
    </source>
</evidence>
<dbReference type="Proteomes" id="UP001302126">
    <property type="component" value="Unassembled WGS sequence"/>
</dbReference>
<evidence type="ECO:0000259" key="2">
    <source>
        <dbReference type="Pfam" id="PF22803"/>
    </source>
</evidence>
<protein>
    <recommendedName>
        <fullName evidence="2">Glycan binding protein Y3-like domain-containing protein</fullName>
    </recommendedName>
</protein>
<dbReference type="AlphaFoldDB" id="A0AAN7AJA0"/>
<accession>A0AAN7AJA0</accession>
<reference evidence="3" key="1">
    <citation type="journal article" date="2023" name="Mol. Phylogenet. Evol.">
        <title>Genome-scale phylogeny and comparative genomics of the fungal order Sordariales.</title>
        <authorList>
            <person name="Hensen N."/>
            <person name="Bonometti L."/>
            <person name="Westerberg I."/>
            <person name="Brannstrom I.O."/>
            <person name="Guillou S."/>
            <person name="Cros-Aarteil S."/>
            <person name="Calhoun S."/>
            <person name="Haridas S."/>
            <person name="Kuo A."/>
            <person name="Mondo S."/>
            <person name="Pangilinan J."/>
            <person name="Riley R."/>
            <person name="LaButti K."/>
            <person name="Andreopoulos B."/>
            <person name="Lipzen A."/>
            <person name="Chen C."/>
            <person name="Yan M."/>
            <person name="Daum C."/>
            <person name="Ng V."/>
            <person name="Clum A."/>
            <person name="Steindorff A."/>
            <person name="Ohm R.A."/>
            <person name="Martin F."/>
            <person name="Silar P."/>
            <person name="Natvig D.O."/>
            <person name="Lalanne C."/>
            <person name="Gautier V."/>
            <person name="Ament-Velasquez S.L."/>
            <person name="Kruys A."/>
            <person name="Hutchinson M.I."/>
            <person name="Powell A.J."/>
            <person name="Barry K."/>
            <person name="Miller A.N."/>
            <person name="Grigoriev I.V."/>
            <person name="Debuchy R."/>
            <person name="Gladieux P."/>
            <person name="Hiltunen Thoren M."/>
            <person name="Johannesson H."/>
        </authorList>
    </citation>
    <scope>NUCLEOTIDE SEQUENCE</scope>
    <source>
        <strain evidence="3">PSN309</strain>
    </source>
</reference>
<proteinExistence type="predicted"/>
<keyword evidence="1" id="KW-0732">Signal</keyword>
<dbReference type="EMBL" id="MU864393">
    <property type="protein sequence ID" value="KAK4188077.1"/>
    <property type="molecule type" value="Genomic_DNA"/>
</dbReference>
<feature type="chain" id="PRO_5042988515" description="Glycan binding protein Y3-like domain-containing protein" evidence="1">
    <location>
        <begin position="20"/>
        <end position="143"/>
    </location>
</feature>
<sequence length="143" mass="15381">MKPSTILVAITSLALSTAAAPTADPAPNAGHVNTIQKRGCFSTGATWGSDQNTALNKAREICDGFFEGTWQKRESHMRCFQLSANKHVKFTVGLMGPNAGATRYLGSDECYGGLISEIVKCSRGGETTYGNWRYRADPNDGQC</sequence>
<feature type="signal peptide" evidence="1">
    <location>
        <begin position="1"/>
        <end position="19"/>
    </location>
</feature>
<keyword evidence="4" id="KW-1185">Reference proteome</keyword>
<evidence type="ECO:0000256" key="1">
    <source>
        <dbReference type="SAM" id="SignalP"/>
    </source>
</evidence>
<feature type="domain" description="Glycan binding protein Y3-like" evidence="2">
    <location>
        <begin position="60"/>
        <end position="143"/>
    </location>
</feature>
<evidence type="ECO:0000313" key="3">
    <source>
        <dbReference type="EMBL" id="KAK4188077.1"/>
    </source>
</evidence>
<name>A0AAN7AJA0_9PEZI</name>
<organism evidence="3 4">
    <name type="scientific">Podospora australis</name>
    <dbReference type="NCBI Taxonomy" id="1536484"/>
    <lineage>
        <taxon>Eukaryota</taxon>
        <taxon>Fungi</taxon>
        <taxon>Dikarya</taxon>
        <taxon>Ascomycota</taxon>
        <taxon>Pezizomycotina</taxon>
        <taxon>Sordariomycetes</taxon>
        <taxon>Sordariomycetidae</taxon>
        <taxon>Sordariales</taxon>
        <taxon>Podosporaceae</taxon>
        <taxon>Podospora</taxon>
    </lineage>
</organism>
<comment type="caution">
    <text evidence="3">The sequence shown here is derived from an EMBL/GenBank/DDBJ whole genome shotgun (WGS) entry which is preliminary data.</text>
</comment>
<dbReference type="InterPro" id="IPR054443">
    <property type="entry name" value="Y3-like_dom"/>
</dbReference>
<dbReference type="Pfam" id="PF22803">
    <property type="entry name" value="GBD_Y3"/>
    <property type="match status" value="1"/>
</dbReference>